<gene>
    <name evidence="1" type="ORF">LCGC14_1566350</name>
</gene>
<proteinExistence type="predicted"/>
<name>A0A0F9LLI4_9ZZZZ</name>
<organism evidence="1">
    <name type="scientific">marine sediment metagenome</name>
    <dbReference type="NCBI Taxonomy" id="412755"/>
    <lineage>
        <taxon>unclassified sequences</taxon>
        <taxon>metagenomes</taxon>
        <taxon>ecological metagenomes</taxon>
    </lineage>
</organism>
<dbReference type="AlphaFoldDB" id="A0A0F9LLI4"/>
<evidence type="ECO:0008006" key="2">
    <source>
        <dbReference type="Google" id="ProtNLM"/>
    </source>
</evidence>
<dbReference type="EMBL" id="LAZR01012159">
    <property type="protein sequence ID" value="KKM29050.1"/>
    <property type="molecule type" value="Genomic_DNA"/>
</dbReference>
<protein>
    <recommendedName>
        <fullName evidence="2">Glycosyl transferase family 1 domain-containing protein</fullName>
    </recommendedName>
</protein>
<reference evidence="1" key="1">
    <citation type="journal article" date="2015" name="Nature">
        <title>Complex archaea that bridge the gap between prokaryotes and eukaryotes.</title>
        <authorList>
            <person name="Spang A."/>
            <person name="Saw J.H."/>
            <person name="Jorgensen S.L."/>
            <person name="Zaremba-Niedzwiedzka K."/>
            <person name="Martijn J."/>
            <person name="Lind A.E."/>
            <person name="van Eijk R."/>
            <person name="Schleper C."/>
            <person name="Guy L."/>
            <person name="Ettema T.J."/>
        </authorList>
    </citation>
    <scope>NUCLEOTIDE SEQUENCE</scope>
</reference>
<comment type="caution">
    <text evidence="1">The sequence shown here is derived from an EMBL/GenBank/DDBJ whole genome shotgun (WGS) entry which is preliminary data.</text>
</comment>
<accession>A0A0F9LLI4</accession>
<sequence length="205" mass="23991">MEKWEKKKYDFVYFTLISREGTRSKGLHLLPLINEVAKDLGLRGLLINYATRETSKYKGTIYHKMLGKVKRKISNFRNLEIHNEKFNGKQVCAIMRACKFVLLPSNADASPRLLVETLIRDRPLVVNSAIYGGWKYINNCNGAFFDAPTIEECFNEKYRKDYGYYKNSLKNAILKSLLIKKKSEIIKVMHYFIKVNFVKMLIKNF</sequence>
<evidence type="ECO:0000313" key="1">
    <source>
        <dbReference type="EMBL" id="KKM29050.1"/>
    </source>
</evidence>